<keyword evidence="4" id="KW-1185">Reference proteome</keyword>
<comment type="caution">
    <text evidence="3">The sequence shown here is derived from an EMBL/GenBank/DDBJ whole genome shotgun (WGS) entry which is preliminary data.</text>
</comment>
<sequence>MVGFPGVLRACTDGGWGLYLVDQAGLFFFGDYWLFVAWAQMVSLGTSLLVALVWALLTLDRCFCQKCIRRCRRRTFWKGPPAVAGDLPSQPRPVGFQTLIFAGPHGSRACDTEYFQKEVRGRGAGRKSNDLVVRLTEGAARLQVDTDKRNRVDRNGLWVSYSRVLGVTSRRVRDLLEKHETLHLCRRNNCQQGEGIHCKCSAAAEAQALVDLGAYGGLSLWRFTVLFFRFLKKFFAGVLRLACCCFRPRPSGRALREEVAFVAPLVPSSTSSSLTRKRSPTPAPPAAEAEGVLPLEQRAHSRERGDPALVRIRPHFGHGNVDNRWALFAGVCHGVAPDARACERSAFMLPCLGFSVSVPWGDVFPAPETDEKGRLPADWISQFLKDVPEQLDYDGVRVQVAKVPEHLAQWTEEWDGYQITVGSPPIRRVPKVTIEVESSPQLPKAPADFVDEDPAPPDAGLLRESLSQRLSSSLLSLDFGNSLVAVTIITTIILIIIICIGIIRFRFKLWL</sequence>
<proteinExistence type="predicted"/>
<feature type="transmembrane region" description="Helical" evidence="2">
    <location>
        <begin position="32"/>
        <end position="57"/>
    </location>
</feature>
<dbReference type="AlphaFoldDB" id="A0A1Q9BZ57"/>
<dbReference type="Proteomes" id="UP000186817">
    <property type="component" value="Unassembled WGS sequence"/>
</dbReference>
<feature type="transmembrane region" description="Helical" evidence="2">
    <location>
        <begin position="483"/>
        <end position="505"/>
    </location>
</feature>
<accession>A0A1Q9BZ57</accession>
<evidence type="ECO:0000256" key="2">
    <source>
        <dbReference type="SAM" id="Phobius"/>
    </source>
</evidence>
<name>A0A1Q9BZ57_SYMMI</name>
<evidence type="ECO:0000313" key="4">
    <source>
        <dbReference type="Proteomes" id="UP000186817"/>
    </source>
</evidence>
<keyword evidence="2" id="KW-1133">Transmembrane helix</keyword>
<evidence type="ECO:0000313" key="3">
    <source>
        <dbReference type="EMBL" id="OLP75963.1"/>
    </source>
</evidence>
<evidence type="ECO:0000256" key="1">
    <source>
        <dbReference type="SAM" id="MobiDB-lite"/>
    </source>
</evidence>
<organism evidence="3 4">
    <name type="scientific">Symbiodinium microadriaticum</name>
    <name type="common">Dinoflagellate</name>
    <name type="synonym">Zooxanthella microadriatica</name>
    <dbReference type="NCBI Taxonomy" id="2951"/>
    <lineage>
        <taxon>Eukaryota</taxon>
        <taxon>Sar</taxon>
        <taxon>Alveolata</taxon>
        <taxon>Dinophyceae</taxon>
        <taxon>Suessiales</taxon>
        <taxon>Symbiodiniaceae</taxon>
        <taxon>Symbiodinium</taxon>
    </lineage>
</organism>
<keyword evidence="2" id="KW-0472">Membrane</keyword>
<keyword evidence="2" id="KW-0812">Transmembrane</keyword>
<feature type="region of interest" description="Disordered" evidence="1">
    <location>
        <begin position="269"/>
        <end position="302"/>
    </location>
</feature>
<reference evidence="3 4" key="1">
    <citation type="submission" date="2016-02" db="EMBL/GenBank/DDBJ databases">
        <title>Genome analysis of coral dinoflagellate symbionts highlights evolutionary adaptations to a symbiotic lifestyle.</title>
        <authorList>
            <person name="Aranda M."/>
            <person name="Li Y."/>
            <person name="Liew Y.J."/>
            <person name="Baumgarten S."/>
            <person name="Simakov O."/>
            <person name="Wilson M."/>
            <person name="Piel J."/>
            <person name="Ashoor H."/>
            <person name="Bougouffa S."/>
            <person name="Bajic V.B."/>
            <person name="Ryu T."/>
            <person name="Ravasi T."/>
            <person name="Bayer T."/>
            <person name="Micklem G."/>
            <person name="Kim H."/>
            <person name="Bhak J."/>
            <person name="Lajeunesse T.C."/>
            <person name="Voolstra C.R."/>
        </authorList>
    </citation>
    <scope>NUCLEOTIDE SEQUENCE [LARGE SCALE GENOMIC DNA]</scope>
    <source>
        <strain evidence="3 4">CCMP2467</strain>
    </source>
</reference>
<gene>
    <name evidence="3" type="ORF">AK812_SmicGene44169</name>
</gene>
<dbReference type="EMBL" id="LSRX01002194">
    <property type="protein sequence ID" value="OLP75963.1"/>
    <property type="molecule type" value="Genomic_DNA"/>
</dbReference>
<protein>
    <submittedName>
        <fullName evidence="3">Uncharacterized protein</fullName>
    </submittedName>
</protein>